<dbReference type="InterPro" id="IPR009061">
    <property type="entry name" value="DNA-bd_dom_put_sf"/>
</dbReference>
<feature type="domain" description="Helix-turn-helix" evidence="1">
    <location>
        <begin position="7"/>
        <end position="51"/>
    </location>
</feature>
<proteinExistence type="predicted"/>
<dbReference type="EMBL" id="VKAC01000027">
    <property type="protein sequence ID" value="TXR51264.1"/>
    <property type="molecule type" value="Genomic_DNA"/>
</dbReference>
<gene>
    <name evidence="2" type="ORF">FMM08_22700</name>
</gene>
<organism evidence="2 3">
    <name type="scientific">Quadrisphaera setariae</name>
    <dbReference type="NCBI Taxonomy" id="2593304"/>
    <lineage>
        <taxon>Bacteria</taxon>
        <taxon>Bacillati</taxon>
        <taxon>Actinomycetota</taxon>
        <taxon>Actinomycetes</taxon>
        <taxon>Kineosporiales</taxon>
        <taxon>Kineosporiaceae</taxon>
        <taxon>Quadrisphaera</taxon>
    </lineage>
</organism>
<dbReference type="SUPFAM" id="SSF46955">
    <property type="entry name" value="Putative DNA-binding domain"/>
    <property type="match status" value="1"/>
</dbReference>
<accession>A0A5C8Z1U2</accession>
<dbReference type="Proteomes" id="UP000321234">
    <property type="component" value="Unassembled WGS sequence"/>
</dbReference>
<evidence type="ECO:0000259" key="1">
    <source>
        <dbReference type="Pfam" id="PF12728"/>
    </source>
</evidence>
<dbReference type="Gene3D" id="1.10.10.10">
    <property type="entry name" value="Winged helix-like DNA-binding domain superfamily/Winged helix DNA-binding domain"/>
    <property type="match status" value="1"/>
</dbReference>
<sequence>MAEFLLTREVAEMLRTPESTVRYWRHIGAGPLWIKVGRRVIYRRDDVLTWLVDRRSSDAAQRVRSSS</sequence>
<evidence type="ECO:0000313" key="3">
    <source>
        <dbReference type="Proteomes" id="UP000321234"/>
    </source>
</evidence>
<dbReference type="AlphaFoldDB" id="A0A5C8Z1U2"/>
<reference evidence="2 3" key="1">
    <citation type="submission" date="2019-07" db="EMBL/GenBank/DDBJ databases">
        <title>Quadrisphaera sp. strain DD2A genome sequencing and assembly.</title>
        <authorList>
            <person name="Kim I."/>
        </authorList>
    </citation>
    <scope>NUCLEOTIDE SEQUENCE [LARGE SCALE GENOMIC DNA]</scope>
    <source>
        <strain evidence="2 3">DD2A</strain>
    </source>
</reference>
<keyword evidence="3" id="KW-1185">Reference proteome</keyword>
<evidence type="ECO:0000313" key="2">
    <source>
        <dbReference type="EMBL" id="TXR51264.1"/>
    </source>
</evidence>
<dbReference type="OrthoDB" id="4330189at2"/>
<dbReference type="InterPro" id="IPR041657">
    <property type="entry name" value="HTH_17"/>
</dbReference>
<protein>
    <submittedName>
        <fullName evidence="2">Helix-turn-helix domain-containing protein</fullName>
    </submittedName>
</protein>
<name>A0A5C8Z1U2_9ACTN</name>
<dbReference type="InterPro" id="IPR036388">
    <property type="entry name" value="WH-like_DNA-bd_sf"/>
</dbReference>
<dbReference type="Pfam" id="PF12728">
    <property type="entry name" value="HTH_17"/>
    <property type="match status" value="1"/>
</dbReference>
<comment type="caution">
    <text evidence="2">The sequence shown here is derived from an EMBL/GenBank/DDBJ whole genome shotgun (WGS) entry which is preliminary data.</text>
</comment>